<sequence length="69" mass="8095">MDVRYDLINDMKWCRGANKHIFKFKRAPKQKKPNLPIFVYYSPWIFARVGPEGQTNTFSSSNELQSGKN</sequence>
<name>A0A9J5XNA2_SOLCO</name>
<comment type="caution">
    <text evidence="1">The sequence shown here is derived from an EMBL/GenBank/DDBJ whole genome shotgun (WGS) entry which is preliminary data.</text>
</comment>
<accession>A0A9J5XNA2</accession>
<keyword evidence="2" id="KW-1185">Reference proteome</keyword>
<dbReference type="Proteomes" id="UP000824120">
    <property type="component" value="Chromosome 8"/>
</dbReference>
<proteinExistence type="predicted"/>
<organism evidence="1 2">
    <name type="scientific">Solanum commersonii</name>
    <name type="common">Commerson's wild potato</name>
    <name type="synonym">Commerson's nightshade</name>
    <dbReference type="NCBI Taxonomy" id="4109"/>
    <lineage>
        <taxon>Eukaryota</taxon>
        <taxon>Viridiplantae</taxon>
        <taxon>Streptophyta</taxon>
        <taxon>Embryophyta</taxon>
        <taxon>Tracheophyta</taxon>
        <taxon>Spermatophyta</taxon>
        <taxon>Magnoliopsida</taxon>
        <taxon>eudicotyledons</taxon>
        <taxon>Gunneridae</taxon>
        <taxon>Pentapetalae</taxon>
        <taxon>asterids</taxon>
        <taxon>lamiids</taxon>
        <taxon>Solanales</taxon>
        <taxon>Solanaceae</taxon>
        <taxon>Solanoideae</taxon>
        <taxon>Solaneae</taxon>
        <taxon>Solanum</taxon>
    </lineage>
</organism>
<gene>
    <name evidence="1" type="ORF">H5410_039831</name>
</gene>
<evidence type="ECO:0000313" key="2">
    <source>
        <dbReference type="Proteomes" id="UP000824120"/>
    </source>
</evidence>
<evidence type="ECO:0000313" key="1">
    <source>
        <dbReference type="EMBL" id="KAG5589317.1"/>
    </source>
</evidence>
<dbReference type="AlphaFoldDB" id="A0A9J5XNA2"/>
<dbReference type="EMBL" id="JACXVP010000008">
    <property type="protein sequence ID" value="KAG5589317.1"/>
    <property type="molecule type" value="Genomic_DNA"/>
</dbReference>
<reference evidence="1 2" key="1">
    <citation type="submission" date="2020-09" db="EMBL/GenBank/DDBJ databases">
        <title>De no assembly of potato wild relative species, Solanum commersonii.</title>
        <authorList>
            <person name="Cho K."/>
        </authorList>
    </citation>
    <scope>NUCLEOTIDE SEQUENCE [LARGE SCALE GENOMIC DNA]</scope>
    <source>
        <strain evidence="1">LZ3.2</strain>
        <tissue evidence="1">Leaf</tissue>
    </source>
</reference>
<protein>
    <submittedName>
        <fullName evidence="1">Uncharacterized protein</fullName>
    </submittedName>
</protein>